<organism evidence="1 2">
    <name type="scientific">Oligosphaera ethanolica</name>
    <dbReference type="NCBI Taxonomy" id="760260"/>
    <lineage>
        <taxon>Bacteria</taxon>
        <taxon>Pseudomonadati</taxon>
        <taxon>Lentisphaerota</taxon>
        <taxon>Oligosphaeria</taxon>
        <taxon>Oligosphaerales</taxon>
        <taxon>Oligosphaeraceae</taxon>
        <taxon>Oligosphaera</taxon>
    </lineage>
</organism>
<name>A0AAE4AQS7_9BACT</name>
<gene>
    <name evidence="1" type="ORF">J3R75_003988</name>
</gene>
<dbReference type="EMBL" id="JAUSVL010000001">
    <property type="protein sequence ID" value="MDQ0291881.1"/>
    <property type="molecule type" value="Genomic_DNA"/>
</dbReference>
<protein>
    <submittedName>
        <fullName evidence="1">Uncharacterized protein</fullName>
    </submittedName>
</protein>
<evidence type="ECO:0000313" key="1">
    <source>
        <dbReference type="EMBL" id="MDQ0291881.1"/>
    </source>
</evidence>
<sequence length="39" mass="4555">MLWQGVSLYNTGSFRIIDRPLTPKIIKNFMRYPITDVGI</sequence>
<dbReference type="Proteomes" id="UP001238163">
    <property type="component" value="Unassembled WGS sequence"/>
</dbReference>
<proteinExistence type="predicted"/>
<comment type="caution">
    <text evidence="1">The sequence shown here is derived from an EMBL/GenBank/DDBJ whole genome shotgun (WGS) entry which is preliminary data.</text>
</comment>
<reference evidence="1" key="1">
    <citation type="submission" date="2023-07" db="EMBL/GenBank/DDBJ databases">
        <title>Genomic Encyclopedia of Type Strains, Phase IV (KMG-IV): sequencing the most valuable type-strain genomes for metagenomic binning, comparative biology and taxonomic classification.</title>
        <authorList>
            <person name="Goeker M."/>
        </authorList>
    </citation>
    <scope>NUCLEOTIDE SEQUENCE</scope>
    <source>
        <strain evidence="1">DSM 24202</strain>
    </source>
</reference>
<accession>A0AAE4AQS7</accession>
<evidence type="ECO:0000313" key="2">
    <source>
        <dbReference type="Proteomes" id="UP001238163"/>
    </source>
</evidence>
<dbReference type="AlphaFoldDB" id="A0AAE4AQS7"/>
<keyword evidence="2" id="KW-1185">Reference proteome</keyword>